<sequence>MFKSDLAQAPRSWNVLAQRPIKASHVGGQILVNGAEVPTNVFRHVTSFVQDHDIFIGALNVKETLHFASRPAGIPRGGEAEERINALLNFLWLVGLTTSHIGTGISHGQNILFFDEPTSGLDSVASYYVVSYLRQLAKRIGLIVVIDYYTSIGLVNTDFVRHQAAASERERVAELASRWDRSAVCQQNYEAIASARRAPDLTLDAESKPTFAYRDGLAYNLRLAIYAALGLLINAFLVSCGFMSFMAVTYVPAFIEDYRQFRRNGVYDAGSFLLSNLIVGMPFLFLFSVAFSVLFYWLGNCRHSAGAFFTWTTWLYLNLLAAEGVVILSVAMVPNFVGALVWLRTLVPPAQLNAFYKYGFYYRNYQGYVFQDQCHIAGETILDQYGVKAADQGRSIGIVVAIILGYRLAAWVLLMVRH</sequence>
<evidence type="ECO:0000256" key="4">
    <source>
        <dbReference type="ARBA" id="ARBA00022989"/>
    </source>
</evidence>
<keyword evidence="3 6" id="KW-0812">Transmembrane</keyword>
<proteinExistence type="predicted"/>
<dbReference type="InterPro" id="IPR013525">
    <property type="entry name" value="ABC2_TM"/>
</dbReference>
<dbReference type="GO" id="GO:0140359">
    <property type="term" value="F:ABC-type transporter activity"/>
    <property type="evidence" value="ECO:0007669"/>
    <property type="project" value="InterPro"/>
</dbReference>
<dbReference type="PANTHER" id="PTHR48041">
    <property type="entry name" value="ABC TRANSPORTER G FAMILY MEMBER 28"/>
    <property type="match status" value="1"/>
</dbReference>
<evidence type="ECO:0000256" key="1">
    <source>
        <dbReference type="ARBA" id="ARBA00004141"/>
    </source>
</evidence>
<reference evidence="8" key="1">
    <citation type="journal article" date="2023" name="Mol. Phylogenet. Evol.">
        <title>Genome-scale phylogeny and comparative genomics of the fungal order Sordariales.</title>
        <authorList>
            <person name="Hensen N."/>
            <person name="Bonometti L."/>
            <person name="Westerberg I."/>
            <person name="Brannstrom I.O."/>
            <person name="Guillou S."/>
            <person name="Cros-Aarteil S."/>
            <person name="Calhoun S."/>
            <person name="Haridas S."/>
            <person name="Kuo A."/>
            <person name="Mondo S."/>
            <person name="Pangilinan J."/>
            <person name="Riley R."/>
            <person name="LaButti K."/>
            <person name="Andreopoulos B."/>
            <person name="Lipzen A."/>
            <person name="Chen C."/>
            <person name="Yan M."/>
            <person name="Daum C."/>
            <person name="Ng V."/>
            <person name="Clum A."/>
            <person name="Steindorff A."/>
            <person name="Ohm R.A."/>
            <person name="Martin F."/>
            <person name="Silar P."/>
            <person name="Natvig D.O."/>
            <person name="Lalanne C."/>
            <person name="Gautier V."/>
            <person name="Ament-Velasquez S.L."/>
            <person name="Kruys A."/>
            <person name="Hutchinson M.I."/>
            <person name="Powell A.J."/>
            <person name="Barry K."/>
            <person name="Miller A.N."/>
            <person name="Grigoriev I.V."/>
            <person name="Debuchy R."/>
            <person name="Gladieux P."/>
            <person name="Hiltunen Thoren M."/>
            <person name="Johannesson H."/>
        </authorList>
    </citation>
    <scope>NUCLEOTIDE SEQUENCE</scope>
    <source>
        <strain evidence="8">CBS 538.74</strain>
    </source>
</reference>
<dbReference type="Proteomes" id="UP001302745">
    <property type="component" value="Unassembled WGS sequence"/>
</dbReference>
<dbReference type="SUPFAM" id="SSF52540">
    <property type="entry name" value="P-loop containing nucleoside triphosphate hydrolases"/>
    <property type="match status" value="1"/>
</dbReference>
<keyword evidence="9" id="KW-1185">Reference proteome</keyword>
<keyword evidence="2" id="KW-0813">Transport</keyword>
<dbReference type="InterPro" id="IPR050352">
    <property type="entry name" value="ABCG_transporters"/>
</dbReference>
<feature type="transmembrane region" description="Helical" evidence="6">
    <location>
        <begin position="273"/>
        <end position="298"/>
    </location>
</feature>
<keyword evidence="5 6" id="KW-0472">Membrane</keyword>
<dbReference type="EMBL" id="MU857209">
    <property type="protein sequence ID" value="KAK4149067.1"/>
    <property type="molecule type" value="Genomic_DNA"/>
</dbReference>
<evidence type="ECO:0000256" key="6">
    <source>
        <dbReference type="SAM" id="Phobius"/>
    </source>
</evidence>
<feature type="domain" description="ABC-2 type transporter transmembrane" evidence="7">
    <location>
        <begin position="229"/>
        <end position="339"/>
    </location>
</feature>
<dbReference type="Pfam" id="PF01061">
    <property type="entry name" value="ABC2_membrane"/>
    <property type="match status" value="1"/>
</dbReference>
<dbReference type="GO" id="GO:0016020">
    <property type="term" value="C:membrane"/>
    <property type="evidence" value="ECO:0007669"/>
    <property type="project" value="UniProtKB-SubCell"/>
</dbReference>
<comment type="caution">
    <text evidence="8">The sequence shown here is derived from an EMBL/GenBank/DDBJ whole genome shotgun (WGS) entry which is preliminary data.</text>
</comment>
<evidence type="ECO:0000313" key="9">
    <source>
        <dbReference type="Proteomes" id="UP001302745"/>
    </source>
</evidence>
<feature type="transmembrane region" description="Helical" evidence="6">
    <location>
        <begin position="223"/>
        <end position="253"/>
    </location>
</feature>
<evidence type="ECO:0000256" key="2">
    <source>
        <dbReference type="ARBA" id="ARBA00022448"/>
    </source>
</evidence>
<dbReference type="Gene3D" id="3.40.50.300">
    <property type="entry name" value="P-loop containing nucleotide triphosphate hydrolases"/>
    <property type="match status" value="1"/>
</dbReference>
<keyword evidence="4 6" id="KW-1133">Transmembrane helix</keyword>
<evidence type="ECO:0000256" key="3">
    <source>
        <dbReference type="ARBA" id="ARBA00022692"/>
    </source>
</evidence>
<organism evidence="8 9">
    <name type="scientific">Chaetomidium leptoderma</name>
    <dbReference type="NCBI Taxonomy" id="669021"/>
    <lineage>
        <taxon>Eukaryota</taxon>
        <taxon>Fungi</taxon>
        <taxon>Dikarya</taxon>
        <taxon>Ascomycota</taxon>
        <taxon>Pezizomycotina</taxon>
        <taxon>Sordariomycetes</taxon>
        <taxon>Sordariomycetidae</taxon>
        <taxon>Sordariales</taxon>
        <taxon>Chaetomiaceae</taxon>
        <taxon>Chaetomidium</taxon>
    </lineage>
</organism>
<dbReference type="InterPro" id="IPR027417">
    <property type="entry name" value="P-loop_NTPase"/>
</dbReference>
<name>A0AAN6VCX7_9PEZI</name>
<gene>
    <name evidence="8" type="ORF">C8A00DRAFT_47251</name>
</gene>
<reference evidence="8" key="2">
    <citation type="submission" date="2023-05" db="EMBL/GenBank/DDBJ databases">
        <authorList>
            <consortium name="Lawrence Berkeley National Laboratory"/>
            <person name="Steindorff A."/>
            <person name="Hensen N."/>
            <person name="Bonometti L."/>
            <person name="Westerberg I."/>
            <person name="Brannstrom I.O."/>
            <person name="Guillou S."/>
            <person name="Cros-Aarteil S."/>
            <person name="Calhoun S."/>
            <person name="Haridas S."/>
            <person name="Kuo A."/>
            <person name="Mondo S."/>
            <person name="Pangilinan J."/>
            <person name="Riley R."/>
            <person name="Labutti K."/>
            <person name="Andreopoulos B."/>
            <person name="Lipzen A."/>
            <person name="Chen C."/>
            <person name="Yanf M."/>
            <person name="Daum C."/>
            <person name="Ng V."/>
            <person name="Clum A."/>
            <person name="Ohm R."/>
            <person name="Martin F."/>
            <person name="Silar P."/>
            <person name="Natvig D."/>
            <person name="Lalanne C."/>
            <person name="Gautier V."/>
            <person name="Ament-Velasquez S.L."/>
            <person name="Kruys A."/>
            <person name="Hutchinson M.I."/>
            <person name="Powell A.J."/>
            <person name="Barry K."/>
            <person name="Miller A.N."/>
            <person name="Grigoriev I.V."/>
            <person name="Debuchy R."/>
            <person name="Gladieux P."/>
            <person name="Thoren M.H."/>
            <person name="Johannesson H."/>
        </authorList>
    </citation>
    <scope>NUCLEOTIDE SEQUENCE</scope>
    <source>
        <strain evidence="8">CBS 538.74</strain>
    </source>
</reference>
<comment type="subcellular location">
    <subcellularLocation>
        <location evidence="1">Membrane</location>
        <topology evidence="1">Multi-pass membrane protein</topology>
    </subcellularLocation>
</comment>
<evidence type="ECO:0000313" key="8">
    <source>
        <dbReference type="EMBL" id="KAK4149067.1"/>
    </source>
</evidence>
<dbReference type="AlphaFoldDB" id="A0AAN6VCX7"/>
<dbReference type="PANTHER" id="PTHR48041:SF98">
    <property type="entry name" value="TRANSPORTER, PUTATIVE (EUROFUNG)-RELATED"/>
    <property type="match status" value="1"/>
</dbReference>
<evidence type="ECO:0000256" key="5">
    <source>
        <dbReference type="ARBA" id="ARBA00023136"/>
    </source>
</evidence>
<feature type="transmembrane region" description="Helical" evidence="6">
    <location>
        <begin position="396"/>
        <end position="416"/>
    </location>
</feature>
<protein>
    <recommendedName>
        <fullName evidence="7">ABC-2 type transporter transmembrane domain-containing protein</fullName>
    </recommendedName>
</protein>
<accession>A0AAN6VCX7</accession>
<evidence type="ECO:0000259" key="7">
    <source>
        <dbReference type="Pfam" id="PF01061"/>
    </source>
</evidence>
<feature type="transmembrane region" description="Helical" evidence="6">
    <location>
        <begin position="319"/>
        <end position="343"/>
    </location>
</feature>